<evidence type="ECO:0000313" key="2">
    <source>
        <dbReference type="EMBL" id="MCA5004240.1"/>
    </source>
</evidence>
<reference evidence="2" key="1">
    <citation type="submission" date="2020-10" db="EMBL/GenBank/DDBJ databases">
        <authorList>
            <person name="Lu T."/>
            <person name="Wang Q."/>
            <person name="Han X."/>
        </authorList>
    </citation>
    <scope>NUCLEOTIDE SEQUENCE</scope>
    <source>
        <strain evidence="2">WQ 366</strain>
    </source>
</reference>
<feature type="chain" id="PRO_5046151404" evidence="1">
    <location>
        <begin position="21"/>
        <end position="117"/>
    </location>
</feature>
<evidence type="ECO:0000313" key="3">
    <source>
        <dbReference type="Proteomes" id="UP001165302"/>
    </source>
</evidence>
<protein>
    <submittedName>
        <fullName evidence="2">Uncharacterized protein</fullName>
    </submittedName>
</protein>
<dbReference type="EMBL" id="JADEYP010000004">
    <property type="protein sequence ID" value="MCA5004240.1"/>
    <property type="molecule type" value="Genomic_DNA"/>
</dbReference>
<proteinExistence type="predicted"/>
<sequence>MKSLLLSFIATVTSIGFVLAQDNNKNRNSTHFSIPKLNFTLPDSSMRMSPSNSLFDRIDVSIPIPNAYSGNNKVVYNMPIQKLSGAGLAPMPGTENLDKLERKLKVDSLLIKEKNRK</sequence>
<keyword evidence="3" id="KW-1185">Reference proteome</keyword>
<evidence type="ECO:0000256" key="1">
    <source>
        <dbReference type="SAM" id="SignalP"/>
    </source>
</evidence>
<dbReference type="RefSeq" id="WP_225551575.1">
    <property type="nucleotide sequence ID" value="NZ_JADEYP010000004.1"/>
</dbReference>
<feature type="signal peptide" evidence="1">
    <location>
        <begin position="1"/>
        <end position="20"/>
    </location>
</feature>
<organism evidence="2 3">
    <name type="scientific">Sphingobacterium bovistauri</name>
    <dbReference type="NCBI Taxonomy" id="2781959"/>
    <lineage>
        <taxon>Bacteria</taxon>
        <taxon>Pseudomonadati</taxon>
        <taxon>Bacteroidota</taxon>
        <taxon>Sphingobacteriia</taxon>
        <taxon>Sphingobacteriales</taxon>
        <taxon>Sphingobacteriaceae</taxon>
        <taxon>Sphingobacterium</taxon>
    </lineage>
</organism>
<accession>A0ABS7Z5T6</accession>
<comment type="caution">
    <text evidence="2">The sequence shown here is derived from an EMBL/GenBank/DDBJ whole genome shotgun (WGS) entry which is preliminary data.</text>
</comment>
<keyword evidence="1" id="KW-0732">Signal</keyword>
<name>A0ABS7Z5T6_9SPHI</name>
<dbReference type="Proteomes" id="UP001165302">
    <property type="component" value="Unassembled WGS sequence"/>
</dbReference>
<gene>
    <name evidence="2" type="ORF">IPZ78_03605</name>
</gene>